<evidence type="ECO:0000313" key="2">
    <source>
        <dbReference type="Proteomes" id="UP001500167"/>
    </source>
</evidence>
<organism evidence="1 2">
    <name type="scientific">Sphingobacterium ginsenosidimutans</name>
    <dbReference type="NCBI Taxonomy" id="687845"/>
    <lineage>
        <taxon>Bacteria</taxon>
        <taxon>Pseudomonadati</taxon>
        <taxon>Bacteroidota</taxon>
        <taxon>Sphingobacteriia</taxon>
        <taxon>Sphingobacteriales</taxon>
        <taxon>Sphingobacteriaceae</taxon>
        <taxon>Sphingobacterium</taxon>
    </lineage>
</organism>
<dbReference type="EMBL" id="BAAAZK010000005">
    <property type="protein sequence ID" value="GAA4174361.1"/>
    <property type="molecule type" value="Genomic_DNA"/>
</dbReference>
<sequence>MEINERNQLAAIAKILVRNDHDKALDAPLVRLLQSGQNTVRPDLFSFAEKWSKATSPRALAELWEEFKILLALHPDLGFVVIEGARIADIPSFYAEINRVYMADESWQIGSLDGFDDLLYGGFGKVQDAKKKTIIWKDIAHSRAALGVTTTLAYYQEKLAANSPFNHTYFQQKLADLQAGKGQTYFDIVAEIIQSHPKIDWIY</sequence>
<comment type="caution">
    <text evidence="1">The sequence shown here is derived from an EMBL/GenBank/DDBJ whole genome shotgun (WGS) entry which is preliminary data.</text>
</comment>
<reference evidence="2" key="1">
    <citation type="journal article" date="2019" name="Int. J. Syst. Evol. Microbiol.">
        <title>The Global Catalogue of Microorganisms (GCM) 10K type strain sequencing project: providing services to taxonomists for standard genome sequencing and annotation.</title>
        <authorList>
            <consortium name="The Broad Institute Genomics Platform"/>
            <consortium name="The Broad Institute Genome Sequencing Center for Infectious Disease"/>
            <person name="Wu L."/>
            <person name="Ma J."/>
        </authorList>
    </citation>
    <scope>NUCLEOTIDE SEQUENCE [LARGE SCALE GENOMIC DNA]</scope>
    <source>
        <strain evidence="2">JCM 16722</strain>
    </source>
</reference>
<proteinExistence type="predicted"/>
<dbReference type="RefSeq" id="WP_346085721.1">
    <property type="nucleotide sequence ID" value="NZ_BAAAZK010000005.1"/>
</dbReference>
<gene>
    <name evidence="1" type="ORF">GCM10022218_18610</name>
</gene>
<accession>A0ABP7ZZQ0</accession>
<protein>
    <submittedName>
        <fullName evidence="1">Uncharacterized protein</fullName>
    </submittedName>
</protein>
<keyword evidence="2" id="KW-1185">Reference proteome</keyword>
<dbReference type="Proteomes" id="UP001500167">
    <property type="component" value="Unassembled WGS sequence"/>
</dbReference>
<evidence type="ECO:0000313" key="1">
    <source>
        <dbReference type="EMBL" id="GAA4174361.1"/>
    </source>
</evidence>
<name>A0ABP7ZZQ0_9SPHI</name>